<comment type="subcellular location">
    <subcellularLocation>
        <location evidence="1">Nucleus</location>
    </subcellularLocation>
</comment>
<feature type="region of interest" description="Disordered" evidence="7">
    <location>
        <begin position="231"/>
        <end position="254"/>
    </location>
</feature>
<evidence type="ECO:0000256" key="3">
    <source>
        <dbReference type="ARBA" id="ARBA00023015"/>
    </source>
</evidence>
<dbReference type="Pfam" id="PF00010">
    <property type="entry name" value="HLH"/>
    <property type="match status" value="1"/>
</dbReference>
<dbReference type="FunFam" id="4.10.280.10:FF:000044">
    <property type="entry name" value="Basic helix-loop-helix transcription factor"/>
    <property type="match status" value="1"/>
</dbReference>
<evidence type="ECO:0000256" key="5">
    <source>
        <dbReference type="ARBA" id="ARBA00023163"/>
    </source>
</evidence>
<dbReference type="GO" id="GO:0005634">
    <property type="term" value="C:nucleus"/>
    <property type="evidence" value="ECO:0007669"/>
    <property type="project" value="UniProtKB-SubCell"/>
</dbReference>
<keyword evidence="5" id="KW-0804">Transcription</keyword>
<dbReference type="Gene3D" id="4.10.280.10">
    <property type="entry name" value="Helix-loop-helix DNA-binding domain"/>
    <property type="match status" value="1"/>
</dbReference>
<name>A0A218VRD3_PUNGR</name>
<evidence type="ECO:0000259" key="8">
    <source>
        <dbReference type="PROSITE" id="PS50888"/>
    </source>
</evidence>
<feature type="region of interest" description="Disordered" evidence="7">
    <location>
        <begin position="1"/>
        <end position="36"/>
    </location>
</feature>
<evidence type="ECO:0000313" key="9">
    <source>
        <dbReference type="EMBL" id="OWM63065.1"/>
    </source>
</evidence>
<keyword evidence="6" id="KW-0539">Nucleus</keyword>
<dbReference type="InterPro" id="IPR045843">
    <property type="entry name" value="IND-like"/>
</dbReference>
<dbReference type="PANTHER" id="PTHR16223">
    <property type="entry name" value="TRANSCRIPTION FACTOR BHLH83-RELATED"/>
    <property type="match status" value="1"/>
</dbReference>
<organism evidence="9 10">
    <name type="scientific">Punica granatum</name>
    <name type="common">Pomegranate</name>
    <dbReference type="NCBI Taxonomy" id="22663"/>
    <lineage>
        <taxon>Eukaryota</taxon>
        <taxon>Viridiplantae</taxon>
        <taxon>Streptophyta</taxon>
        <taxon>Embryophyta</taxon>
        <taxon>Tracheophyta</taxon>
        <taxon>Spermatophyta</taxon>
        <taxon>Magnoliopsida</taxon>
        <taxon>eudicotyledons</taxon>
        <taxon>Gunneridae</taxon>
        <taxon>Pentapetalae</taxon>
        <taxon>rosids</taxon>
        <taxon>malvids</taxon>
        <taxon>Myrtales</taxon>
        <taxon>Lythraceae</taxon>
        <taxon>Punica</taxon>
    </lineage>
</organism>
<dbReference type="PANTHER" id="PTHR16223:SF200">
    <property type="entry name" value="TRANSCRIPTION FACTOR UNE12-RELATED"/>
    <property type="match status" value="1"/>
</dbReference>
<evidence type="ECO:0000256" key="6">
    <source>
        <dbReference type="ARBA" id="ARBA00023242"/>
    </source>
</evidence>
<accession>A0A218VRD3</accession>
<proteinExistence type="predicted"/>
<dbReference type="EMBL" id="MTKT01006212">
    <property type="protein sequence ID" value="OWM63065.1"/>
    <property type="molecule type" value="Genomic_DNA"/>
</dbReference>
<dbReference type="SMART" id="SM00353">
    <property type="entry name" value="HLH"/>
    <property type="match status" value="1"/>
</dbReference>
<dbReference type="AlphaFoldDB" id="A0A218VRD3"/>
<dbReference type="Proteomes" id="UP000197138">
    <property type="component" value="Unassembled WGS sequence"/>
</dbReference>
<gene>
    <name evidence="9" type="ORF">CDL15_Pgr024630</name>
</gene>
<dbReference type="InterPro" id="IPR036638">
    <property type="entry name" value="HLH_DNA-bd_sf"/>
</dbReference>
<feature type="domain" description="BHLH" evidence="8">
    <location>
        <begin position="250"/>
        <end position="299"/>
    </location>
</feature>
<evidence type="ECO:0000313" key="10">
    <source>
        <dbReference type="Proteomes" id="UP000197138"/>
    </source>
</evidence>
<dbReference type="GO" id="GO:0000978">
    <property type="term" value="F:RNA polymerase II cis-regulatory region sequence-specific DNA binding"/>
    <property type="evidence" value="ECO:0007669"/>
    <property type="project" value="TreeGrafter"/>
</dbReference>
<evidence type="ECO:0000256" key="2">
    <source>
        <dbReference type="ARBA" id="ARBA00011738"/>
    </source>
</evidence>
<dbReference type="PROSITE" id="PS50888">
    <property type="entry name" value="BHLH"/>
    <property type="match status" value="1"/>
</dbReference>
<evidence type="ECO:0000256" key="4">
    <source>
        <dbReference type="ARBA" id="ARBA00023125"/>
    </source>
</evidence>
<sequence length="406" mass="43231">MANNHTEPPTDDFLEQLFGLPNFPAPEAGLPTGEGPPMAAAAPPPMMLQLSSGDGSGHIATLGPGGGAGGGYHQPPMFPLGLSLEQGGGGGFLKPEDASGRGKRFRDEVVDGRASTVKNYANSFLEVVQSLLRPWQSPSRPPLLFIEIKGRQSLDRGLTCLNCGCQASIKGVVILNQAPAYLGRICRALALAIAAGCSMLLGERAVLKLLDKLSRCFSAAVFHGQPVSTTVPAAPHPPAMRPRVRARRGQATDPHSIAERLRRERIAERIRALQELVPSVNKTDRAAMLDEIVDYVKFLRLQVKVLSMSRLGGAGAVAPLVTDIPLASVEEEGGEGGRNQPAWEKWSNDGTERQVAKLMEENVGAAMQFLQSKALCIMPISLATAIYHSQPPDTSSLVKSESNPTS</sequence>
<comment type="caution">
    <text evidence="9">The sequence shown here is derived from an EMBL/GenBank/DDBJ whole genome shotgun (WGS) entry which is preliminary data.</text>
</comment>
<comment type="subunit">
    <text evidence="2">Homodimer.</text>
</comment>
<keyword evidence="4" id="KW-0238">DNA-binding</keyword>
<protein>
    <recommendedName>
        <fullName evidence="8">BHLH domain-containing protein</fullName>
    </recommendedName>
</protein>
<dbReference type="GO" id="GO:0000981">
    <property type="term" value="F:DNA-binding transcription factor activity, RNA polymerase II-specific"/>
    <property type="evidence" value="ECO:0007669"/>
    <property type="project" value="TreeGrafter"/>
</dbReference>
<dbReference type="SUPFAM" id="SSF47459">
    <property type="entry name" value="HLH, helix-loop-helix DNA-binding domain"/>
    <property type="match status" value="1"/>
</dbReference>
<evidence type="ECO:0000256" key="1">
    <source>
        <dbReference type="ARBA" id="ARBA00004123"/>
    </source>
</evidence>
<keyword evidence="3" id="KW-0805">Transcription regulation</keyword>
<evidence type="ECO:0000256" key="7">
    <source>
        <dbReference type="SAM" id="MobiDB-lite"/>
    </source>
</evidence>
<dbReference type="InterPro" id="IPR011598">
    <property type="entry name" value="bHLH_dom"/>
</dbReference>
<dbReference type="GO" id="GO:0046983">
    <property type="term" value="F:protein dimerization activity"/>
    <property type="evidence" value="ECO:0007669"/>
    <property type="project" value="InterPro"/>
</dbReference>
<reference evidence="10" key="1">
    <citation type="journal article" date="2017" name="Plant J.">
        <title>The pomegranate (Punica granatum L.) genome and the genomics of punicalagin biosynthesis.</title>
        <authorList>
            <person name="Qin G."/>
            <person name="Xu C."/>
            <person name="Ming R."/>
            <person name="Tang H."/>
            <person name="Guyot R."/>
            <person name="Kramer E.M."/>
            <person name="Hu Y."/>
            <person name="Yi X."/>
            <person name="Qi Y."/>
            <person name="Xu X."/>
            <person name="Gao Z."/>
            <person name="Pan H."/>
            <person name="Jian J."/>
            <person name="Tian Y."/>
            <person name="Yue Z."/>
            <person name="Xu Y."/>
        </authorList>
    </citation>
    <scope>NUCLEOTIDE SEQUENCE [LARGE SCALE GENOMIC DNA]</scope>
    <source>
        <strain evidence="10">cv. Dabenzi</strain>
    </source>
</reference>